<dbReference type="InterPro" id="IPR050807">
    <property type="entry name" value="TransReg_Diox_bact_type"/>
</dbReference>
<keyword evidence="1" id="KW-0238">DNA-binding</keyword>
<dbReference type="SUPFAM" id="SSF47413">
    <property type="entry name" value="lambda repressor-like DNA-binding domains"/>
    <property type="match status" value="1"/>
</dbReference>
<gene>
    <name evidence="3" type="ORF">IAC04_01700</name>
</gene>
<protein>
    <submittedName>
        <fullName evidence="3">Helix-turn-helix domain-containing protein</fullName>
    </submittedName>
</protein>
<dbReference type="GO" id="GO:0005829">
    <property type="term" value="C:cytosol"/>
    <property type="evidence" value="ECO:0007669"/>
    <property type="project" value="TreeGrafter"/>
</dbReference>
<evidence type="ECO:0000259" key="2">
    <source>
        <dbReference type="PROSITE" id="PS50943"/>
    </source>
</evidence>
<organism evidence="3 4">
    <name type="scientific">Candidatus Coprenecus stercoravium</name>
    <dbReference type="NCBI Taxonomy" id="2840735"/>
    <lineage>
        <taxon>Bacteria</taxon>
        <taxon>Pseudomonadati</taxon>
        <taxon>Bacteroidota</taxon>
        <taxon>Bacteroidia</taxon>
        <taxon>Bacteroidales</taxon>
        <taxon>Rikenellaceae</taxon>
        <taxon>Rikenellaceae incertae sedis</taxon>
        <taxon>Candidatus Coprenecus</taxon>
    </lineage>
</organism>
<evidence type="ECO:0000256" key="1">
    <source>
        <dbReference type="ARBA" id="ARBA00023125"/>
    </source>
</evidence>
<evidence type="ECO:0000313" key="4">
    <source>
        <dbReference type="Proteomes" id="UP000824115"/>
    </source>
</evidence>
<dbReference type="InterPro" id="IPR010982">
    <property type="entry name" value="Lambda_DNA-bd_dom_sf"/>
</dbReference>
<dbReference type="Gene3D" id="1.10.260.40">
    <property type="entry name" value="lambda repressor-like DNA-binding domains"/>
    <property type="match status" value="1"/>
</dbReference>
<dbReference type="GO" id="GO:0003677">
    <property type="term" value="F:DNA binding"/>
    <property type="evidence" value="ECO:0007669"/>
    <property type="project" value="UniProtKB-KW"/>
</dbReference>
<evidence type="ECO:0000313" key="3">
    <source>
        <dbReference type="EMBL" id="HIZ85186.1"/>
    </source>
</evidence>
<dbReference type="Proteomes" id="UP000824115">
    <property type="component" value="Unassembled WGS sequence"/>
</dbReference>
<feature type="domain" description="HTH cro/C1-type" evidence="2">
    <location>
        <begin position="41"/>
        <end position="95"/>
    </location>
</feature>
<dbReference type="PANTHER" id="PTHR46797">
    <property type="entry name" value="HTH-TYPE TRANSCRIPTIONAL REGULATOR"/>
    <property type="match status" value="1"/>
</dbReference>
<accession>A0A9D2GPB7</accession>
<dbReference type="CDD" id="cd00093">
    <property type="entry name" value="HTH_XRE"/>
    <property type="match status" value="1"/>
</dbReference>
<dbReference type="EMBL" id="DXAW01000033">
    <property type="protein sequence ID" value="HIZ85186.1"/>
    <property type="molecule type" value="Genomic_DNA"/>
</dbReference>
<dbReference type="Pfam" id="PF01381">
    <property type="entry name" value="HTH_3"/>
    <property type="match status" value="1"/>
</dbReference>
<sequence>MSTNDIYDVSAELEKEFGAKGTPQREAAINHAWEEYNAQILLDARKNAGLTQAELAKRIGADKGYISRVERGLTIPTVATLYKIAAAMGMTVELRPL</sequence>
<comment type="caution">
    <text evidence="3">The sequence shown here is derived from an EMBL/GenBank/DDBJ whole genome shotgun (WGS) entry which is preliminary data.</text>
</comment>
<reference evidence="3" key="2">
    <citation type="submission" date="2021-04" db="EMBL/GenBank/DDBJ databases">
        <authorList>
            <person name="Gilroy R."/>
        </authorList>
    </citation>
    <scope>NUCLEOTIDE SEQUENCE</scope>
    <source>
        <strain evidence="3">Gambia16-554</strain>
    </source>
</reference>
<dbReference type="SMART" id="SM00530">
    <property type="entry name" value="HTH_XRE"/>
    <property type="match status" value="1"/>
</dbReference>
<dbReference type="GO" id="GO:0003700">
    <property type="term" value="F:DNA-binding transcription factor activity"/>
    <property type="evidence" value="ECO:0007669"/>
    <property type="project" value="TreeGrafter"/>
</dbReference>
<dbReference type="PANTHER" id="PTHR46797:SF1">
    <property type="entry name" value="METHYLPHOSPHONATE SYNTHASE"/>
    <property type="match status" value="1"/>
</dbReference>
<dbReference type="AlphaFoldDB" id="A0A9D2GPB7"/>
<proteinExistence type="predicted"/>
<dbReference type="InterPro" id="IPR001387">
    <property type="entry name" value="Cro/C1-type_HTH"/>
</dbReference>
<reference evidence="3" key="1">
    <citation type="journal article" date="2021" name="PeerJ">
        <title>Extensive microbial diversity within the chicken gut microbiome revealed by metagenomics and culture.</title>
        <authorList>
            <person name="Gilroy R."/>
            <person name="Ravi A."/>
            <person name="Getino M."/>
            <person name="Pursley I."/>
            <person name="Horton D.L."/>
            <person name="Alikhan N.F."/>
            <person name="Baker D."/>
            <person name="Gharbi K."/>
            <person name="Hall N."/>
            <person name="Watson M."/>
            <person name="Adriaenssens E.M."/>
            <person name="Foster-Nyarko E."/>
            <person name="Jarju S."/>
            <person name="Secka A."/>
            <person name="Antonio M."/>
            <person name="Oren A."/>
            <person name="Chaudhuri R.R."/>
            <person name="La Ragione R."/>
            <person name="Hildebrand F."/>
            <person name="Pallen M.J."/>
        </authorList>
    </citation>
    <scope>NUCLEOTIDE SEQUENCE</scope>
    <source>
        <strain evidence="3">Gambia16-554</strain>
    </source>
</reference>
<name>A0A9D2GPB7_9BACT</name>
<dbReference type="PROSITE" id="PS50943">
    <property type="entry name" value="HTH_CROC1"/>
    <property type="match status" value="1"/>
</dbReference>